<comment type="caution">
    <text evidence="2">The sequence shown here is derived from an EMBL/GenBank/DDBJ whole genome shotgun (WGS) entry which is preliminary data.</text>
</comment>
<accession>A0AAW8LCS1</accession>
<reference evidence="2" key="1">
    <citation type="submission" date="2023-07" db="EMBL/GenBank/DDBJ databases">
        <title>Sorghum-associated microbial communities from plants grown in Nebraska, USA.</title>
        <authorList>
            <person name="Schachtman D."/>
        </authorList>
    </citation>
    <scope>NUCLEOTIDE SEQUENCE</scope>
    <source>
        <strain evidence="2">BE44</strain>
    </source>
</reference>
<dbReference type="PRINTS" id="PR01590">
    <property type="entry name" value="HTHFIS"/>
</dbReference>
<dbReference type="Pfam" id="PF02954">
    <property type="entry name" value="HTH_8"/>
    <property type="match status" value="1"/>
</dbReference>
<dbReference type="AlphaFoldDB" id="A0AAW8LCS1"/>
<dbReference type="RefSeq" id="WP_310077965.1">
    <property type="nucleotide sequence ID" value="NZ_JAVDSC010000012.1"/>
</dbReference>
<dbReference type="Proteomes" id="UP001262767">
    <property type="component" value="Unassembled WGS sequence"/>
</dbReference>
<dbReference type="EMBL" id="JAVDSC010000012">
    <property type="protein sequence ID" value="MDR6630445.1"/>
    <property type="molecule type" value="Genomic_DNA"/>
</dbReference>
<dbReference type="InterPro" id="IPR002197">
    <property type="entry name" value="HTH_Fis"/>
</dbReference>
<evidence type="ECO:0000313" key="3">
    <source>
        <dbReference type="Proteomes" id="UP001262767"/>
    </source>
</evidence>
<evidence type="ECO:0000259" key="1">
    <source>
        <dbReference type="Pfam" id="PF02954"/>
    </source>
</evidence>
<dbReference type="InterPro" id="IPR009057">
    <property type="entry name" value="Homeodomain-like_sf"/>
</dbReference>
<dbReference type="GO" id="GO:0043565">
    <property type="term" value="F:sequence-specific DNA binding"/>
    <property type="evidence" value="ECO:0007669"/>
    <property type="project" value="InterPro"/>
</dbReference>
<name>A0AAW8LCS1_ACILW</name>
<evidence type="ECO:0000313" key="2">
    <source>
        <dbReference type="EMBL" id="MDR6630445.1"/>
    </source>
</evidence>
<keyword evidence="2" id="KW-0238">DNA-binding</keyword>
<feature type="domain" description="DNA binding HTH" evidence="1">
    <location>
        <begin position="39"/>
        <end position="68"/>
    </location>
</feature>
<protein>
    <submittedName>
        <fullName evidence="2">DNA-binding protein Fis</fullName>
    </submittedName>
</protein>
<gene>
    <name evidence="2" type="ORF">J2X86_002500</name>
</gene>
<organism evidence="2 3">
    <name type="scientific">Acinetobacter lwoffii</name>
    <dbReference type="NCBI Taxonomy" id="28090"/>
    <lineage>
        <taxon>Bacteria</taxon>
        <taxon>Pseudomonadati</taxon>
        <taxon>Pseudomonadota</taxon>
        <taxon>Gammaproteobacteria</taxon>
        <taxon>Moraxellales</taxon>
        <taxon>Moraxellaceae</taxon>
        <taxon>Acinetobacter</taxon>
    </lineage>
</organism>
<sequence length="78" mass="8666">MTSKSAVVALNPNQLTEFVSANRGAARSELIDQLDLITMTHCLKTYKNNQTRVAEVLGINRGTLRKRMLDLGLMGKTF</sequence>
<proteinExistence type="predicted"/>
<dbReference type="Gene3D" id="1.10.10.60">
    <property type="entry name" value="Homeodomain-like"/>
    <property type="match status" value="1"/>
</dbReference>
<dbReference type="SUPFAM" id="SSF46689">
    <property type="entry name" value="Homeodomain-like"/>
    <property type="match status" value="1"/>
</dbReference>